<evidence type="ECO:0000256" key="3">
    <source>
        <dbReference type="ARBA" id="ARBA00022691"/>
    </source>
</evidence>
<organism evidence="5 6">
    <name type="scientific">Allacma fusca</name>
    <dbReference type="NCBI Taxonomy" id="39272"/>
    <lineage>
        <taxon>Eukaryota</taxon>
        <taxon>Metazoa</taxon>
        <taxon>Ecdysozoa</taxon>
        <taxon>Arthropoda</taxon>
        <taxon>Hexapoda</taxon>
        <taxon>Collembola</taxon>
        <taxon>Symphypleona</taxon>
        <taxon>Sminthuridae</taxon>
        <taxon>Allacma</taxon>
    </lineage>
</organism>
<dbReference type="Proteomes" id="UP000708208">
    <property type="component" value="Unassembled WGS sequence"/>
</dbReference>
<dbReference type="EMBL" id="CAJVCH010005893">
    <property type="protein sequence ID" value="CAG7659221.1"/>
    <property type="molecule type" value="Genomic_DNA"/>
</dbReference>
<dbReference type="GO" id="GO:0032259">
    <property type="term" value="P:methylation"/>
    <property type="evidence" value="ECO:0007669"/>
    <property type="project" value="UniProtKB-KW"/>
</dbReference>
<dbReference type="GO" id="GO:0005634">
    <property type="term" value="C:nucleus"/>
    <property type="evidence" value="ECO:0007669"/>
    <property type="project" value="TreeGrafter"/>
</dbReference>
<keyword evidence="3" id="KW-0949">S-adenosyl-L-methionine</keyword>
<feature type="domain" description="SET" evidence="4">
    <location>
        <begin position="193"/>
        <end position="493"/>
    </location>
</feature>
<dbReference type="GO" id="GO:0008168">
    <property type="term" value="F:methyltransferase activity"/>
    <property type="evidence" value="ECO:0007669"/>
    <property type="project" value="UniProtKB-KW"/>
</dbReference>
<keyword evidence="6" id="KW-1185">Reference proteome</keyword>
<dbReference type="GO" id="GO:0042826">
    <property type="term" value="F:histone deacetylase binding"/>
    <property type="evidence" value="ECO:0007669"/>
    <property type="project" value="TreeGrafter"/>
</dbReference>
<keyword evidence="2" id="KW-0808">Transferase</keyword>
<evidence type="ECO:0000313" key="5">
    <source>
        <dbReference type="EMBL" id="CAG7659221.1"/>
    </source>
</evidence>
<dbReference type="InterPro" id="IPR052097">
    <property type="entry name" value="SET-MYND_domain_protein"/>
</dbReference>
<dbReference type="PANTHER" id="PTHR46165:SF6">
    <property type="entry name" value="SET AND MYND DOMAIN-CONTAINING PROTEIN 4-LIKE PROTEIN"/>
    <property type="match status" value="1"/>
</dbReference>
<gene>
    <name evidence="5" type="ORF">AFUS01_LOCUS1062</name>
</gene>
<dbReference type="SMART" id="SM00317">
    <property type="entry name" value="SET"/>
    <property type="match status" value="1"/>
</dbReference>
<reference evidence="5" key="1">
    <citation type="submission" date="2021-06" db="EMBL/GenBank/DDBJ databases">
        <authorList>
            <person name="Hodson N. C."/>
            <person name="Mongue J. A."/>
            <person name="Jaron S. K."/>
        </authorList>
    </citation>
    <scope>NUCLEOTIDE SEQUENCE</scope>
</reference>
<dbReference type="AlphaFoldDB" id="A0A8J2NRE5"/>
<dbReference type="PANTHER" id="PTHR46165">
    <property type="entry name" value="SET AND MYND DOMAIN-CONTAINING PROTEIN 4"/>
    <property type="match status" value="1"/>
</dbReference>
<name>A0A8J2NRE5_9HEXA</name>
<proteinExistence type="predicted"/>
<dbReference type="InterPro" id="IPR001214">
    <property type="entry name" value="SET_dom"/>
</dbReference>
<dbReference type="OrthoDB" id="5945798at2759"/>
<evidence type="ECO:0000256" key="1">
    <source>
        <dbReference type="ARBA" id="ARBA00022603"/>
    </source>
</evidence>
<dbReference type="GO" id="GO:0005737">
    <property type="term" value="C:cytoplasm"/>
    <property type="evidence" value="ECO:0007669"/>
    <property type="project" value="TreeGrafter"/>
</dbReference>
<accession>A0A8J2NRE5</accession>
<evidence type="ECO:0000256" key="2">
    <source>
        <dbReference type="ARBA" id="ARBA00022679"/>
    </source>
</evidence>
<dbReference type="PROSITE" id="PS50280">
    <property type="entry name" value="SET"/>
    <property type="match status" value="1"/>
</dbReference>
<sequence length="626" mass="72174">MDSEAEDEVNETSTTEIFLEKLFQCIGNADRISVVKEHFQWQPLLPELHERFKKNTGTSLKLLQIGDQFTKEKNFLVAMRAYNLASLFSLPEAPELEQASRKSTFLSESQLVKSLIKDPTPVRHYCLEESQNDEHLEAVNVNRPYYESIPNIQIKDRTEQNAALMEEIHRRGKYRQEMFTLKTVNPGLPGVHADVEVRVDPVRGRGLYAKCDIPIGTTLLVETPFVAGLAKALEWDVEHCHHCFKQLSHGIPCLDCVFTIYCNDLCRENAKEYHEYECPCLPELHLALKDEILSNFHLVFKLITVLGPTRLYNMFENKMLDQQGLLSTSQNSKEQLSDLVTDAYKQIHLLMSKIYPREGYYFVLMSLILTKILRERSEFFRGIPIQSQNAFEDFISEMILHNFETFRKNTFGLSQVPFEDRLKLVEIVKGSESMEKLEVSMNTFAAGILASGSLLNHSCDPNVIRVTGLRFCETAFVSLKKLNKNEELRISYGPTFGSIFKEARNRQRDLIYGKNFPYEGKATTEFFKFKLTKDFRCKVCGRRYCQDSFLKEVKKSQMVVEISKKLVLTNNPLACVESLKLSLDVLGDRLSHSLKHLCKAKVARNTQLEIDFLFYVKLQFQDHNLS</sequence>
<comment type="caution">
    <text evidence="5">The sequence shown here is derived from an EMBL/GenBank/DDBJ whole genome shotgun (WGS) entry which is preliminary data.</text>
</comment>
<evidence type="ECO:0000313" key="6">
    <source>
        <dbReference type="Proteomes" id="UP000708208"/>
    </source>
</evidence>
<evidence type="ECO:0000259" key="4">
    <source>
        <dbReference type="PROSITE" id="PS50280"/>
    </source>
</evidence>
<keyword evidence="1" id="KW-0489">Methyltransferase</keyword>
<protein>
    <recommendedName>
        <fullName evidence="4">SET domain-containing protein</fullName>
    </recommendedName>
</protein>
<dbReference type="Pfam" id="PF00856">
    <property type="entry name" value="SET"/>
    <property type="match status" value="1"/>
</dbReference>